<accession>A0AAW2FEK3</accession>
<sequence length="53" mass="6026">MSFPSQRDVQSRINTNSSAGKWRASIPVAIFHAIFCTKQSNGPSTRLSRRYLR</sequence>
<organism evidence="1 2">
    <name type="scientific">Cardiocondyla obscurior</name>
    <dbReference type="NCBI Taxonomy" id="286306"/>
    <lineage>
        <taxon>Eukaryota</taxon>
        <taxon>Metazoa</taxon>
        <taxon>Ecdysozoa</taxon>
        <taxon>Arthropoda</taxon>
        <taxon>Hexapoda</taxon>
        <taxon>Insecta</taxon>
        <taxon>Pterygota</taxon>
        <taxon>Neoptera</taxon>
        <taxon>Endopterygota</taxon>
        <taxon>Hymenoptera</taxon>
        <taxon>Apocrita</taxon>
        <taxon>Aculeata</taxon>
        <taxon>Formicoidea</taxon>
        <taxon>Formicidae</taxon>
        <taxon>Myrmicinae</taxon>
        <taxon>Cardiocondyla</taxon>
    </lineage>
</organism>
<evidence type="ECO:0000313" key="2">
    <source>
        <dbReference type="Proteomes" id="UP001430953"/>
    </source>
</evidence>
<dbReference type="EMBL" id="JADYXP020000012">
    <property type="protein sequence ID" value="KAL0113470.1"/>
    <property type="molecule type" value="Genomic_DNA"/>
</dbReference>
<proteinExistence type="predicted"/>
<keyword evidence="2" id="KW-1185">Reference proteome</keyword>
<dbReference type="Proteomes" id="UP001430953">
    <property type="component" value="Unassembled WGS sequence"/>
</dbReference>
<protein>
    <submittedName>
        <fullName evidence="1">Uncharacterized protein</fullName>
    </submittedName>
</protein>
<dbReference type="AlphaFoldDB" id="A0AAW2FEK3"/>
<name>A0AAW2FEK3_9HYME</name>
<evidence type="ECO:0000313" key="1">
    <source>
        <dbReference type="EMBL" id="KAL0113470.1"/>
    </source>
</evidence>
<reference evidence="1 2" key="1">
    <citation type="submission" date="2023-03" db="EMBL/GenBank/DDBJ databases">
        <title>High recombination rates correlate with genetic variation in Cardiocondyla obscurior ants.</title>
        <authorList>
            <person name="Errbii M."/>
        </authorList>
    </citation>
    <scope>NUCLEOTIDE SEQUENCE [LARGE SCALE GENOMIC DNA]</scope>
    <source>
        <strain evidence="1">Alpha-2009</strain>
        <tissue evidence="1">Whole body</tissue>
    </source>
</reference>
<gene>
    <name evidence="1" type="ORF">PUN28_012550</name>
</gene>
<comment type="caution">
    <text evidence="1">The sequence shown here is derived from an EMBL/GenBank/DDBJ whole genome shotgun (WGS) entry which is preliminary data.</text>
</comment>